<dbReference type="EMBL" id="QFQZ01000057">
    <property type="protein sequence ID" value="PZR32601.1"/>
    <property type="molecule type" value="Genomic_DNA"/>
</dbReference>
<proteinExistence type="predicted"/>
<evidence type="ECO:0000313" key="1">
    <source>
        <dbReference type="EMBL" id="PZR32601.1"/>
    </source>
</evidence>
<reference evidence="1 2" key="1">
    <citation type="submission" date="2017-08" db="EMBL/GenBank/DDBJ databases">
        <title>Infants hospitalized years apart are colonized by the same room-sourced microbial strains.</title>
        <authorList>
            <person name="Brooks B."/>
            <person name="Olm M.R."/>
            <person name="Firek B.A."/>
            <person name="Baker R."/>
            <person name="Thomas B.C."/>
            <person name="Morowitz M.J."/>
            <person name="Banfield J.F."/>
        </authorList>
    </citation>
    <scope>NUCLEOTIDE SEQUENCE [LARGE SCALE GENOMIC DNA]</scope>
    <source>
        <strain evidence="1">S2_003_000_R2_4</strain>
    </source>
</reference>
<name>A0A2W5X6Y1_9CAUL</name>
<comment type="caution">
    <text evidence="1">The sequence shown here is derived from an EMBL/GenBank/DDBJ whole genome shotgun (WGS) entry which is preliminary data.</text>
</comment>
<dbReference type="AlphaFoldDB" id="A0A2W5X6Y1"/>
<gene>
    <name evidence="1" type="ORF">DI526_16135</name>
</gene>
<accession>A0A2W5X6Y1</accession>
<dbReference type="RefSeq" id="WP_304280203.1">
    <property type="nucleotide sequence ID" value="NZ_QFQZ01000057.1"/>
</dbReference>
<sequence length="191" mass="21934">MGVTIHFEGRLRDEAAFQRLVLQVEAFAETKGWPTRRFEESDVRLARVIDEHDVDYVGPTRGVEAQPHPDSEALRFEFDQSLFMQDFCKTQFAGLETHRDVVELLRELAPHFEVFDAFDDGEFWETNDVHVLNQHLKTIDGLLADMKRKDPGGVGPIRLESGRIVDFIESDQGEAPLEPKGLKRLLGFLRR</sequence>
<evidence type="ECO:0000313" key="2">
    <source>
        <dbReference type="Proteomes" id="UP000249393"/>
    </source>
</evidence>
<organism evidence="1 2">
    <name type="scientific">Caulobacter segnis</name>
    <dbReference type="NCBI Taxonomy" id="88688"/>
    <lineage>
        <taxon>Bacteria</taxon>
        <taxon>Pseudomonadati</taxon>
        <taxon>Pseudomonadota</taxon>
        <taxon>Alphaproteobacteria</taxon>
        <taxon>Caulobacterales</taxon>
        <taxon>Caulobacteraceae</taxon>
        <taxon>Caulobacter</taxon>
    </lineage>
</organism>
<dbReference type="Proteomes" id="UP000249393">
    <property type="component" value="Unassembled WGS sequence"/>
</dbReference>
<protein>
    <submittedName>
        <fullName evidence="1">Uncharacterized protein</fullName>
    </submittedName>
</protein>